<keyword evidence="3" id="KW-0812">Transmembrane</keyword>
<dbReference type="InterPro" id="IPR007577">
    <property type="entry name" value="GlycoTrfase_DXD_sugar-bd_CS"/>
</dbReference>
<evidence type="ECO:0000256" key="1">
    <source>
        <dbReference type="ARBA" id="ARBA00009003"/>
    </source>
</evidence>
<gene>
    <name evidence="4" type="ORF">BCR38DRAFT_331776</name>
</gene>
<dbReference type="EMBL" id="MCFJ01000001">
    <property type="protein sequence ID" value="ORY70890.1"/>
    <property type="molecule type" value="Genomic_DNA"/>
</dbReference>
<evidence type="ECO:0000313" key="5">
    <source>
        <dbReference type="Proteomes" id="UP000193689"/>
    </source>
</evidence>
<dbReference type="Pfam" id="PF04488">
    <property type="entry name" value="Gly_transf_sug"/>
    <property type="match status" value="1"/>
</dbReference>
<dbReference type="STRING" id="1141098.A0A1Y2EH39"/>
<accession>A0A1Y2EH39</accession>
<keyword evidence="5" id="KW-1185">Reference proteome</keyword>
<dbReference type="RefSeq" id="XP_040720482.1">
    <property type="nucleotide sequence ID" value="XM_040855091.1"/>
</dbReference>
<dbReference type="FunFam" id="3.90.550.20:FF:000004">
    <property type="entry name" value="Glycosyltransferase family 32 protein"/>
    <property type="match status" value="1"/>
</dbReference>
<dbReference type="InterPro" id="IPR039367">
    <property type="entry name" value="Och1-like"/>
</dbReference>
<dbReference type="Proteomes" id="UP000193689">
    <property type="component" value="Unassembled WGS sequence"/>
</dbReference>
<feature type="compositionally biased region" description="Pro residues" evidence="2">
    <location>
        <begin position="406"/>
        <end position="424"/>
    </location>
</feature>
<dbReference type="GO" id="GO:0006487">
    <property type="term" value="P:protein N-linked glycosylation"/>
    <property type="evidence" value="ECO:0007669"/>
    <property type="project" value="TreeGrafter"/>
</dbReference>
<evidence type="ECO:0000256" key="3">
    <source>
        <dbReference type="SAM" id="Phobius"/>
    </source>
</evidence>
<dbReference type="SUPFAM" id="SSF53448">
    <property type="entry name" value="Nucleotide-diphospho-sugar transferases"/>
    <property type="match status" value="1"/>
</dbReference>
<keyword evidence="4" id="KW-0808">Transferase</keyword>
<feature type="region of interest" description="Disordered" evidence="2">
    <location>
        <begin position="382"/>
        <end position="444"/>
    </location>
</feature>
<dbReference type="PANTHER" id="PTHR31834">
    <property type="entry name" value="INITIATION-SPECIFIC ALPHA-1,6-MANNOSYLTRANSFERASE"/>
    <property type="match status" value="1"/>
</dbReference>
<evidence type="ECO:0000256" key="2">
    <source>
        <dbReference type="SAM" id="MobiDB-lite"/>
    </source>
</evidence>
<dbReference type="InParanoid" id="A0A1Y2EH39"/>
<dbReference type="Gene3D" id="3.90.550.20">
    <property type="match status" value="1"/>
</dbReference>
<evidence type="ECO:0000313" key="4">
    <source>
        <dbReference type="EMBL" id="ORY70890.1"/>
    </source>
</evidence>
<reference evidence="4 5" key="1">
    <citation type="submission" date="2016-07" db="EMBL/GenBank/DDBJ databases">
        <title>Pervasive Adenine N6-methylation of Active Genes in Fungi.</title>
        <authorList>
            <consortium name="DOE Joint Genome Institute"/>
            <person name="Mondo S.J."/>
            <person name="Dannebaum R.O."/>
            <person name="Kuo R.C."/>
            <person name="Labutti K."/>
            <person name="Haridas S."/>
            <person name="Kuo A."/>
            <person name="Salamov A."/>
            <person name="Ahrendt S.R."/>
            <person name="Lipzen A."/>
            <person name="Sullivan W."/>
            <person name="Andreopoulos W.B."/>
            <person name="Clum A."/>
            <person name="Lindquist E."/>
            <person name="Daum C."/>
            <person name="Ramamoorthy G.K."/>
            <person name="Gryganskyi A."/>
            <person name="Culley D."/>
            <person name="Magnuson J.K."/>
            <person name="James T.Y."/>
            <person name="O'Malley M.A."/>
            <person name="Stajich J.E."/>
            <person name="Spatafora J.W."/>
            <person name="Visel A."/>
            <person name="Grigoriev I.V."/>
        </authorList>
    </citation>
    <scope>NUCLEOTIDE SEQUENCE [LARGE SCALE GENOMIC DNA]</scope>
    <source>
        <strain evidence="4 5">CBS 129021</strain>
    </source>
</reference>
<name>A0A1Y2EH39_9PEZI</name>
<dbReference type="OrthoDB" id="409543at2759"/>
<protein>
    <submittedName>
        <fullName evidence="4">Family 32 glycosyltransferase</fullName>
    </submittedName>
</protein>
<dbReference type="PANTHER" id="PTHR31834:SF8">
    <property type="entry name" value="TRANSFERASE, PUTATIVE (AFU_ORTHOLOGUE AFUA_6G14040)-RELATED"/>
    <property type="match status" value="1"/>
</dbReference>
<feature type="transmembrane region" description="Helical" evidence="3">
    <location>
        <begin position="31"/>
        <end position="51"/>
    </location>
</feature>
<keyword evidence="3" id="KW-1133">Transmembrane helix</keyword>
<proteinExistence type="inferred from homology"/>
<organism evidence="4 5">
    <name type="scientific">Pseudomassariella vexata</name>
    <dbReference type="NCBI Taxonomy" id="1141098"/>
    <lineage>
        <taxon>Eukaryota</taxon>
        <taxon>Fungi</taxon>
        <taxon>Dikarya</taxon>
        <taxon>Ascomycota</taxon>
        <taxon>Pezizomycotina</taxon>
        <taxon>Sordariomycetes</taxon>
        <taxon>Xylariomycetidae</taxon>
        <taxon>Amphisphaeriales</taxon>
        <taxon>Pseudomassariaceae</taxon>
        <taxon>Pseudomassariella</taxon>
    </lineage>
</organism>
<comment type="similarity">
    <text evidence="1">Belongs to the glycosyltransferase 32 family.</text>
</comment>
<dbReference type="GeneID" id="63771303"/>
<sequence>MMNSPLSPLSPRLASSTAKLRNRVPTQVRRLIPIYALCLCIILVILNADILPSPHKPNVFKRRAASLKPLKGHDGTGFPKKIWQSWKTDPFSFEARDLNTARTWTLKNPEYRYEVLTDYNDLGYVEEHFGPGGFNRMDIVEMYRTVNATIIKADLLRYLIMYAEGGVYADIDVEDLRPVRKFIPERYDEADIDMVIGIEIDQPDFKDHPILGKKSQSFCQWTFMAKPRQPVMLKLVENIMAWLNDISYQQGVPVGEIVLSFDEVISGTGPSAFTIAMLEDMNKNNHGPKITWQDFHELDESKVVSRILVQNVEVFAAGQGHSDSGNHNSRGALVKHHYHASNWPSRHARFAHPVYGEVERCNWNVECVKKWDADVAAFAELSPEEQQQKMAEPKPDLLAPGFPALPAFPPAQLPAASPPAPEAPDLPIIPELPAAPAAPAEIKV</sequence>
<dbReference type="InterPro" id="IPR029044">
    <property type="entry name" value="Nucleotide-diphossugar_trans"/>
</dbReference>
<dbReference type="AlphaFoldDB" id="A0A1Y2EH39"/>
<feature type="compositionally biased region" description="Low complexity" evidence="2">
    <location>
        <begin position="425"/>
        <end position="444"/>
    </location>
</feature>
<feature type="compositionally biased region" description="Low complexity" evidence="2">
    <location>
        <begin position="396"/>
        <end position="405"/>
    </location>
</feature>
<dbReference type="GO" id="GO:0000009">
    <property type="term" value="F:alpha-1,6-mannosyltransferase activity"/>
    <property type="evidence" value="ECO:0007669"/>
    <property type="project" value="InterPro"/>
</dbReference>
<comment type="caution">
    <text evidence="4">The sequence shown here is derived from an EMBL/GenBank/DDBJ whole genome shotgun (WGS) entry which is preliminary data.</text>
</comment>
<keyword evidence="3" id="KW-0472">Membrane</keyword>
<dbReference type="GO" id="GO:0000136">
    <property type="term" value="C:mannan polymerase complex"/>
    <property type="evidence" value="ECO:0007669"/>
    <property type="project" value="TreeGrafter"/>
</dbReference>